<dbReference type="EMBL" id="UNOZ01000013">
    <property type="protein sequence ID" value="SYX89970.1"/>
    <property type="molecule type" value="Genomic_DNA"/>
</dbReference>
<dbReference type="OrthoDB" id="8690039at2"/>
<sequence length="159" mass="17767">MSLIEECYASGKGELVDTIEAREEGSSFSHLYCSGYQDRTCMTEDGRTLTFIALAMDLALPKNDNSGFQNIVIGMDNVTGEVQEVVESAKEAGNRIFITFRRYLASDLTFPAERYRMTVLSREYEDDVAKLTCGFFDLLNTNGIRNILTTSLAPGLKYI</sequence>
<gene>
    <name evidence="1" type="ORF">CCOS865_02236</name>
</gene>
<evidence type="ECO:0000313" key="2">
    <source>
        <dbReference type="Proteomes" id="UP000263595"/>
    </source>
</evidence>
<accession>A0A383RSC2</accession>
<evidence type="ECO:0000313" key="1">
    <source>
        <dbReference type="EMBL" id="SYX89970.1"/>
    </source>
</evidence>
<evidence type="ECO:0008006" key="3">
    <source>
        <dbReference type="Google" id="ProtNLM"/>
    </source>
</evidence>
<dbReference type="RefSeq" id="WP_119140738.1">
    <property type="nucleotide sequence ID" value="NZ_CBCSFL010000026.1"/>
</dbReference>
<dbReference type="Proteomes" id="UP000263595">
    <property type="component" value="Unassembled WGS sequence"/>
</dbReference>
<dbReference type="InterPro" id="IPR014974">
    <property type="entry name" value="DUF1833"/>
</dbReference>
<proteinExistence type="predicted"/>
<protein>
    <recommendedName>
        <fullName evidence="3">DUF1833 domain-containing protein</fullName>
    </recommendedName>
</protein>
<name>A0A383RSC2_9PSED</name>
<dbReference type="Pfam" id="PF08875">
    <property type="entry name" value="DUF1833"/>
    <property type="match status" value="1"/>
</dbReference>
<organism evidence="1 2">
    <name type="scientific">Pseudomonas reidholzensis</name>
    <dbReference type="NCBI Taxonomy" id="1785162"/>
    <lineage>
        <taxon>Bacteria</taxon>
        <taxon>Pseudomonadati</taxon>
        <taxon>Pseudomonadota</taxon>
        <taxon>Gammaproteobacteria</taxon>
        <taxon>Pseudomonadales</taxon>
        <taxon>Pseudomonadaceae</taxon>
        <taxon>Pseudomonas</taxon>
    </lineage>
</organism>
<keyword evidence="2" id="KW-1185">Reference proteome</keyword>
<reference evidence="2" key="1">
    <citation type="submission" date="2018-08" db="EMBL/GenBank/DDBJ databases">
        <authorList>
            <person name="Blom J."/>
        </authorList>
    </citation>
    <scope>NUCLEOTIDE SEQUENCE [LARGE SCALE GENOMIC DNA]</scope>
    <source>
        <strain evidence="2">CCOS 865</strain>
    </source>
</reference>
<dbReference type="AlphaFoldDB" id="A0A383RSC2"/>